<proteinExistence type="predicted"/>
<protein>
    <submittedName>
        <fullName evidence="2">Uncharacterized protein</fullName>
    </submittedName>
</protein>
<keyword evidence="3" id="KW-1185">Reference proteome</keyword>
<reference evidence="2 3" key="1">
    <citation type="submission" date="2021-11" db="EMBL/GenBank/DDBJ databases">
        <authorList>
            <person name="Islam A."/>
            <person name="Islam S."/>
            <person name="Flora M.S."/>
            <person name="Rahman M."/>
            <person name="Ziaur R.M."/>
            <person name="Epstein J.H."/>
            <person name="Hassan M."/>
            <person name="Klassen M."/>
            <person name="Woodard K."/>
            <person name="Webb A."/>
            <person name="Webby R.J."/>
            <person name="El Zowalaty M.E."/>
        </authorList>
    </citation>
    <scope>NUCLEOTIDE SEQUENCE [LARGE SCALE GENOMIC DNA]</scope>
    <source>
        <strain evidence="2">Pbs1</strain>
    </source>
</reference>
<dbReference type="Proteomes" id="UP001158986">
    <property type="component" value="Unassembled WGS sequence"/>
</dbReference>
<organism evidence="2 3">
    <name type="scientific">Peronospora belbahrii</name>
    <dbReference type="NCBI Taxonomy" id="622444"/>
    <lineage>
        <taxon>Eukaryota</taxon>
        <taxon>Sar</taxon>
        <taxon>Stramenopiles</taxon>
        <taxon>Oomycota</taxon>
        <taxon>Peronosporomycetes</taxon>
        <taxon>Peronosporales</taxon>
        <taxon>Peronosporaceae</taxon>
        <taxon>Peronospora</taxon>
    </lineage>
</organism>
<dbReference type="EMBL" id="CAKLCB010000110">
    <property type="protein sequence ID" value="CAH0515363.1"/>
    <property type="molecule type" value="Genomic_DNA"/>
</dbReference>
<gene>
    <name evidence="2" type="ORF">PBS001_LOCUS2075</name>
</gene>
<comment type="caution">
    <text evidence="2">The sequence shown here is derived from an EMBL/GenBank/DDBJ whole genome shotgun (WGS) entry which is preliminary data.</text>
</comment>
<accession>A0ABN8CVX0</accession>
<feature type="compositionally biased region" description="Polar residues" evidence="1">
    <location>
        <begin position="67"/>
        <end position="76"/>
    </location>
</feature>
<feature type="region of interest" description="Disordered" evidence="1">
    <location>
        <begin position="57"/>
        <end position="92"/>
    </location>
</feature>
<evidence type="ECO:0000313" key="3">
    <source>
        <dbReference type="Proteomes" id="UP001158986"/>
    </source>
</evidence>
<evidence type="ECO:0000313" key="2">
    <source>
        <dbReference type="EMBL" id="CAH0515363.1"/>
    </source>
</evidence>
<sequence length="92" mass="10626">MLTNNTPDSARLWQLDHHVRYAVTRGTNLWSIEERLVIVTQHIRNVETLTSTQNDQLRRPFLMDDTGPNTMTTPVSETEMKLCGKTRGRRSS</sequence>
<name>A0ABN8CVX0_9STRA</name>
<evidence type="ECO:0000256" key="1">
    <source>
        <dbReference type="SAM" id="MobiDB-lite"/>
    </source>
</evidence>